<proteinExistence type="predicted"/>
<dbReference type="EMBL" id="LFYR01001680">
    <property type="protein sequence ID" value="KMZ59982.1"/>
    <property type="molecule type" value="Genomic_DNA"/>
</dbReference>
<organism evidence="2 3">
    <name type="scientific">Zostera marina</name>
    <name type="common">Eelgrass</name>
    <dbReference type="NCBI Taxonomy" id="29655"/>
    <lineage>
        <taxon>Eukaryota</taxon>
        <taxon>Viridiplantae</taxon>
        <taxon>Streptophyta</taxon>
        <taxon>Embryophyta</taxon>
        <taxon>Tracheophyta</taxon>
        <taxon>Spermatophyta</taxon>
        <taxon>Magnoliopsida</taxon>
        <taxon>Liliopsida</taxon>
        <taxon>Zosteraceae</taxon>
        <taxon>Zostera</taxon>
    </lineage>
</organism>
<dbReference type="PANTHER" id="PTHR47602">
    <property type="entry name" value="F-BOX PROTEIN SKIP22"/>
    <property type="match status" value="1"/>
</dbReference>
<dbReference type="AlphaFoldDB" id="A0A0K9NV80"/>
<protein>
    <recommendedName>
        <fullName evidence="1">F-box domain-containing protein</fullName>
    </recommendedName>
</protein>
<sequence>MEMEQEGTDRLHLCSNLTFLKKIIEDETEDMEGEIGDFGLLVIAVHAAFLDSGFLALSKRGNATDRLPTGWDPDMNLVIPVSYTTIALYSVCNEDGCDLIDDPIEVAFSQTGNFVSVYGYFSKFLDIYRETFYLPSFIPSLRSAMTLAELEDDDEARVFDLWKTVKDVFCLPLLVDVSKKYHLSPPPCFTNLPTDMKIRILEFLRGDDLARIGCVDVEMNRLSSNDELWKKKFDEEFGISSKKGTLRKQRWKDSFVMFWNISKYGYITSRSYGSGGDGLNGYLRDCVIPPFFWRSNIAYGRSRFSDQFPFFNEIDQWSEELMHPIPWM</sequence>
<comment type="caution">
    <text evidence="2">The sequence shown here is derived from an EMBL/GenBank/DDBJ whole genome shotgun (WGS) entry which is preliminary data.</text>
</comment>
<feature type="domain" description="F-box" evidence="1">
    <location>
        <begin position="186"/>
        <end position="232"/>
    </location>
</feature>
<dbReference type="InterPro" id="IPR001810">
    <property type="entry name" value="F-box_dom"/>
</dbReference>
<dbReference type="Gene3D" id="1.20.1280.50">
    <property type="match status" value="1"/>
</dbReference>
<dbReference type="CDD" id="cd22165">
    <property type="entry name" value="F-box_AtSKIP22-like"/>
    <property type="match status" value="1"/>
</dbReference>
<dbReference type="Proteomes" id="UP000036987">
    <property type="component" value="Unassembled WGS sequence"/>
</dbReference>
<evidence type="ECO:0000313" key="2">
    <source>
        <dbReference type="EMBL" id="KMZ59982.1"/>
    </source>
</evidence>
<accession>A0A0K9NV80</accession>
<keyword evidence="3" id="KW-1185">Reference proteome</keyword>
<dbReference type="OrthoDB" id="101791at2759"/>
<dbReference type="STRING" id="29655.A0A0K9NV80"/>
<dbReference type="Gene3D" id="3.40.1000.30">
    <property type="match status" value="1"/>
</dbReference>
<evidence type="ECO:0000259" key="1">
    <source>
        <dbReference type="PROSITE" id="PS50181"/>
    </source>
</evidence>
<dbReference type="SUPFAM" id="SSF81383">
    <property type="entry name" value="F-box domain"/>
    <property type="match status" value="1"/>
</dbReference>
<evidence type="ECO:0000313" key="3">
    <source>
        <dbReference type="Proteomes" id="UP000036987"/>
    </source>
</evidence>
<gene>
    <name evidence="2" type="ORF">ZOSMA_62G00140</name>
</gene>
<dbReference type="PANTHER" id="PTHR47602:SF2">
    <property type="entry name" value="F-BOX PROTEIN SKIP22"/>
    <property type="match status" value="1"/>
</dbReference>
<dbReference type="OMA" id="DIAKVEC"/>
<dbReference type="PROSITE" id="PS50181">
    <property type="entry name" value="FBOX"/>
    <property type="match status" value="1"/>
</dbReference>
<name>A0A0K9NV80_ZOSMR</name>
<dbReference type="InterPro" id="IPR036047">
    <property type="entry name" value="F-box-like_dom_sf"/>
</dbReference>
<reference evidence="3" key="1">
    <citation type="journal article" date="2016" name="Nature">
        <title>The genome of the seagrass Zostera marina reveals angiosperm adaptation to the sea.</title>
        <authorList>
            <person name="Olsen J.L."/>
            <person name="Rouze P."/>
            <person name="Verhelst B."/>
            <person name="Lin Y.-C."/>
            <person name="Bayer T."/>
            <person name="Collen J."/>
            <person name="Dattolo E."/>
            <person name="De Paoli E."/>
            <person name="Dittami S."/>
            <person name="Maumus F."/>
            <person name="Michel G."/>
            <person name="Kersting A."/>
            <person name="Lauritano C."/>
            <person name="Lohaus R."/>
            <person name="Toepel M."/>
            <person name="Tonon T."/>
            <person name="Vanneste K."/>
            <person name="Amirebrahimi M."/>
            <person name="Brakel J."/>
            <person name="Bostroem C."/>
            <person name="Chovatia M."/>
            <person name="Grimwood J."/>
            <person name="Jenkins J.W."/>
            <person name="Jueterbock A."/>
            <person name="Mraz A."/>
            <person name="Stam W.T."/>
            <person name="Tice H."/>
            <person name="Bornberg-Bauer E."/>
            <person name="Green P.J."/>
            <person name="Pearson G.A."/>
            <person name="Procaccini G."/>
            <person name="Duarte C.M."/>
            <person name="Schmutz J."/>
            <person name="Reusch T.B.H."/>
            <person name="Van de Peer Y."/>
        </authorList>
    </citation>
    <scope>NUCLEOTIDE SEQUENCE [LARGE SCALE GENOMIC DNA]</scope>
    <source>
        <strain evidence="3">cv. Finnish</strain>
    </source>
</reference>